<evidence type="ECO:0008006" key="4">
    <source>
        <dbReference type="Google" id="ProtNLM"/>
    </source>
</evidence>
<proteinExistence type="predicted"/>
<organism evidence="2 3">
    <name type="scientific">Planosporangium mesophilum</name>
    <dbReference type="NCBI Taxonomy" id="689768"/>
    <lineage>
        <taxon>Bacteria</taxon>
        <taxon>Bacillati</taxon>
        <taxon>Actinomycetota</taxon>
        <taxon>Actinomycetes</taxon>
        <taxon>Micromonosporales</taxon>
        <taxon>Micromonosporaceae</taxon>
        <taxon>Planosporangium</taxon>
    </lineage>
</organism>
<name>A0A8J3WYU5_9ACTN</name>
<evidence type="ECO:0000256" key="1">
    <source>
        <dbReference type="SAM" id="MobiDB-lite"/>
    </source>
</evidence>
<dbReference type="InterPro" id="IPR036249">
    <property type="entry name" value="Thioredoxin-like_sf"/>
</dbReference>
<accession>A0A8J3WYU5</accession>
<gene>
    <name evidence="2" type="ORF">Pme01_12470</name>
</gene>
<reference evidence="2" key="1">
    <citation type="submission" date="2021-01" db="EMBL/GenBank/DDBJ databases">
        <title>Whole genome shotgun sequence of Planosporangium mesophilum NBRC 109066.</title>
        <authorList>
            <person name="Komaki H."/>
            <person name="Tamura T."/>
        </authorList>
    </citation>
    <scope>NUCLEOTIDE SEQUENCE</scope>
    <source>
        <strain evidence="2">NBRC 109066</strain>
    </source>
</reference>
<dbReference type="Proteomes" id="UP000599074">
    <property type="component" value="Unassembled WGS sequence"/>
</dbReference>
<sequence length="203" mass="21204">MTIALSAAVVVLGGLVLLLLGSQVEMYRSLAQLREYAGLVDNPLALEIGDNAGAAPASRGLPDALDRAENAVVLFLSDKCGTCRSIASTLDGRMPPDLWVVLDPADPTATADIALTYRLAEERLVIDSTRELSATLAMRTTPAALVIRDGRISHGTTVPSSRSLEALLDAVRAGRARKPAESVPLSAASSSMLSPVSNGRGQE</sequence>
<comment type="caution">
    <text evidence="2">The sequence shown here is derived from an EMBL/GenBank/DDBJ whole genome shotgun (WGS) entry which is preliminary data.</text>
</comment>
<feature type="region of interest" description="Disordered" evidence="1">
    <location>
        <begin position="179"/>
        <end position="203"/>
    </location>
</feature>
<protein>
    <recommendedName>
        <fullName evidence="4">Thioredoxin domain-containing protein</fullName>
    </recommendedName>
</protein>
<dbReference type="EMBL" id="BOON01000010">
    <property type="protein sequence ID" value="GII21650.1"/>
    <property type="molecule type" value="Genomic_DNA"/>
</dbReference>
<dbReference type="RefSeq" id="WP_203935463.1">
    <property type="nucleotide sequence ID" value="NZ_BOON01000010.1"/>
</dbReference>
<dbReference type="AlphaFoldDB" id="A0A8J3WYU5"/>
<dbReference type="SUPFAM" id="SSF52833">
    <property type="entry name" value="Thioredoxin-like"/>
    <property type="match status" value="1"/>
</dbReference>
<evidence type="ECO:0000313" key="3">
    <source>
        <dbReference type="Proteomes" id="UP000599074"/>
    </source>
</evidence>
<keyword evidence="3" id="KW-1185">Reference proteome</keyword>
<evidence type="ECO:0000313" key="2">
    <source>
        <dbReference type="EMBL" id="GII21650.1"/>
    </source>
</evidence>
<feature type="compositionally biased region" description="Low complexity" evidence="1">
    <location>
        <begin position="182"/>
        <end position="197"/>
    </location>
</feature>